<dbReference type="CDD" id="cd04301">
    <property type="entry name" value="NAT_SF"/>
    <property type="match status" value="1"/>
</dbReference>
<dbReference type="InterPro" id="IPR016181">
    <property type="entry name" value="Acyl_CoA_acyltransferase"/>
</dbReference>
<dbReference type="RefSeq" id="WP_350353315.1">
    <property type="nucleotide sequence ID" value="NZ_CP158357.1"/>
</dbReference>
<accession>A0AAU7W1Q5</accession>
<sequence length="116" mass="12373">MAAQLHWLIEVEAEQIVGALGYDTSDGVAVIDRLVVDPGHHRRGTGRRLVMRFLTEGDGGGAIVSTGRENGPARWLYETAGFIHVADREVLPGLVVSDYATASVTKNTPGIYGGGR</sequence>
<dbReference type="AlphaFoldDB" id="A0AAU7W1Q5"/>
<organism evidence="2">
    <name type="scientific">Microbacterium sp. A8/3-1</name>
    <dbReference type="NCBI Taxonomy" id="3160749"/>
    <lineage>
        <taxon>Bacteria</taxon>
        <taxon>Bacillati</taxon>
        <taxon>Actinomycetota</taxon>
        <taxon>Actinomycetes</taxon>
        <taxon>Micrococcales</taxon>
        <taxon>Microbacteriaceae</taxon>
        <taxon>Microbacterium</taxon>
    </lineage>
</organism>
<dbReference type="Gene3D" id="3.40.630.30">
    <property type="match status" value="1"/>
</dbReference>
<dbReference type="GO" id="GO:0016747">
    <property type="term" value="F:acyltransferase activity, transferring groups other than amino-acyl groups"/>
    <property type="evidence" value="ECO:0007669"/>
    <property type="project" value="InterPro"/>
</dbReference>
<proteinExistence type="predicted"/>
<evidence type="ECO:0000259" key="1">
    <source>
        <dbReference type="PROSITE" id="PS51186"/>
    </source>
</evidence>
<name>A0AAU7W1Q5_9MICO</name>
<protein>
    <submittedName>
        <fullName evidence="2">GNAT family N-acetyltransferase</fullName>
    </submittedName>
</protein>
<reference evidence="2" key="1">
    <citation type="submission" date="2024-06" db="EMBL/GenBank/DDBJ databases">
        <title>Draft genome sequence of Microbacterium sp. strain A8/3-1, isolated from Oxytropis tragacanthoides Fisch. ex DC. Root nodules in the Altai region of Russia.</title>
        <authorList>
            <person name="Sazanova A."/>
            <person name="Guro P."/>
            <person name="Kuznetsova I."/>
            <person name="Belimov A."/>
            <person name="Safronova V."/>
        </authorList>
    </citation>
    <scope>NUCLEOTIDE SEQUENCE</scope>
    <source>
        <strain evidence="2">A8/3-1</strain>
    </source>
</reference>
<dbReference type="Pfam" id="PF13508">
    <property type="entry name" value="Acetyltransf_7"/>
    <property type="match status" value="1"/>
</dbReference>
<dbReference type="SUPFAM" id="SSF55729">
    <property type="entry name" value="Acyl-CoA N-acyltransferases (Nat)"/>
    <property type="match status" value="1"/>
</dbReference>
<dbReference type="PROSITE" id="PS51186">
    <property type="entry name" value="GNAT"/>
    <property type="match status" value="1"/>
</dbReference>
<dbReference type="EMBL" id="CP158357">
    <property type="protein sequence ID" value="XBX80514.1"/>
    <property type="molecule type" value="Genomic_DNA"/>
</dbReference>
<evidence type="ECO:0000313" key="2">
    <source>
        <dbReference type="EMBL" id="XBX80514.1"/>
    </source>
</evidence>
<dbReference type="InterPro" id="IPR000182">
    <property type="entry name" value="GNAT_dom"/>
</dbReference>
<feature type="domain" description="N-acetyltransferase" evidence="1">
    <location>
        <begin position="1"/>
        <end position="101"/>
    </location>
</feature>
<gene>
    <name evidence="2" type="ORF">ABS642_10605</name>
</gene>